<dbReference type="GeneID" id="138928525"/>
<feature type="compositionally biased region" description="Basic residues" evidence="1">
    <location>
        <begin position="33"/>
        <end position="43"/>
    </location>
</feature>
<keyword evidence="2" id="KW-1185">Reference proteome</keyword>
<evidence type="ECO:0000313" key="3">
    <source>
        <dbReference type="RefSeq" id="XP_070141812.1"/>
    </source>
</evidence>
<proteinExistence type="predicted"/>
<organism evidence="2 4">
    <name type="scientific">Drosophila kikkawai</name>
    <name type="common">Fruit fly</name>
    <dbReference type="NCBI Taxonomy" id="30033"/>
    <lineage>
        <taxon>Eukaryota</taxon>
        <taxon>Metazoa</taxon>
        <taxon>Ecdysozoa</taxon>
        <taxon>Arthropoda</taxon>
        <taxon>Hexapoda</taxon>
        <taxon>Insecta</taxon>
        <taxon>Pterygota</taxon>
        <taxon>Neoptera</taxon>
        <taxon>Endopterygota</taxon>
        <taxon>Diptera</taxon>
        <taxon>Brachycera</taxon>
        <taxon>Muscomorpha</taxon>
        <taxon>Ephydroidea</taxon>
        <taxon>Drosophilidae</taxon>
        <taxon>Drosophila</taxon>
        <taxon>Sophophora</taxon>
    </lineage>
</organism>
<dbReference type="RefSeq" id="XP_070141812.1">
    <property type="nucleotide sequence ID" value="XM_070285711.1"/>
</dbReference>
<accession>A0ABM4GGG4</accession>
<evidence type="ECO:0000256" key="1">
    <source>
        <dbReference type="SAM" id="MobiDB-lite"/>
    </source>
</evidence>
<reference evidence="3 4" key="1">
    <citation type="submission" date="2025-05" db="UniProtKB">
        <authorList>
            <consortium name="RefSeq"/>
        </authorList>
    </citation>
    <scope>IDENTIFICATION</scope>
    <source>
        <strain evidence="3 4">14028-0561.14</strain>
        <tissue evidence="3 4">Whole fly</tissue>
    </source>
</reference>
<dbReference type="RefSeq" id="XP_070141813.1">
    <property type="nucleotide sequence ID" value="XM_070285712.1"/>
</dbReference>
<protein>
    <submittedName>
        <fullName evidence="3 4">Uncharacterized protein isoform X2</fullName>
    </submittedName>
</protein>
<feature type="region of interest" description="Disordered" evidence="1">
    <location>
        <begin position="32"/>
        <end position="51"/>
    </location>
</feature>
<dbReference type="Proteomes" id="UP001652661">
    <property type="component" value="Chromosome 3L"/>
</dbReference>
<evidence type="ECO:0000313" key="4">
    <source>
        <dbReference type="RefSeq" id="XP_070141813.1"/>
    </source>
</evidence>
<gene>
    <name evidence="3 4" type="primary">LOC138928525</name>
</gene>
<sequence length="289" mass="30671">MFQRSTLVYCALPPATSQLEYVRSSWNSPARRSSTRQFRRPPSSRRISSTSVDHPGLLQTVSSWYAVLLGGFGGTRGGVLAACPLTVWWLRGMAPRAPWGPSVGRPIGKGCCGRPSGRGCCCCWADVRCGSCWKPARSSSRKPWPIPASWDLRYVSAACARARFTADVIVESTGGLWKRTSFGGDSASNSLSAAAPIASNSSDLSCFGSSGCSSARRRGGVLTNPVENRGGAYPAAPSASVDHISSSWAEGPFDLRGDGPDHPPVDSAPDVLRLQFLPVVPTPAARQLD</sequence>
<evidence type="ECO:0000313" key="2">
    <source>
        <dbReference type="Proteomes" id="UP001652661"/>
    </source>
</evidence>
<name>A0ABM4GGG4_DROKI</name>